<keyword evidence="3" id="KW-1185">Reference proteome</keyword>
<dbReference type="AlphaFoldDB" id="A0A5B7FPN9"/>
<protein>
    <submittedName>
        <fullName evidence="2">Uncharacterized protein</fullName>
    </submittedName>
</protein>
<proteinExistence type="predicted"/>
<reference evidence="2 3" key="1">
    <citation type="submission" date="2019-05" db="EMBL/GenBank/DDBJ databases">
        <title>Another draft genome of Portunus trituberculatus and its Hox gene families provides insights of decapod evolution.</title>
        <authorList>
            <person name="Jeong J.-H."/>
            <person name="Song I."/>
            <person name="Kim S."/>
            <person name="Choi T."/>
            <person name="Kim D."/>
            <person name="Ryu S."/>
            <person name="Kim W."/>
        </authorList>
    </citation>
    <scope>NUCLEOTIDE SEQUENCE [LARGE SCALE GENOMIC DNA]</scope>
    <source>
        <tissue evidence="2">Muscle</tissue>
    </source>
</reference>
<accession>A0A5B7FPN9</accession>
<feature type="region of interest" description="Disordered" evidence="1">
    <location>
        <begin position="33"/>
        <end position="57"/>
    </location>
</feature>
<gene>
    <name evidence="2" type="ORF">E2C01_043210</name>
</gene>
<dbReference type="EMBL" id="VSRR010008862">
    <property type="protein sequence ID" value="MPC49411.1"/>
    <property type="molecule type" value="Genomic_DNA"/>
</dbReference>
<evidence type="ECO:0000313" key="3">
    <source>
        <dbReference type="Proteomes" id="UP000324222"/>
    </source>
</evidence>
<sequence length="57" mass="6754">MSICPQVADLKGDQKELKHRLNEDVLKMLIRPTESKQQHRIRKENICNHQMGDKKDK</sequence>
<evidence type="ECO:0000256" key="1">
    <source>
        <dbReference type="SAM" id="MobiDB-lite"/>
    </source>
</evidence>
<comment type="caution">
    <text evidence="2">The sequence shown here is derived from an EMBL/GenBank/DDBJ whole genome shotgun (WGS) entry which is preliminary data.</text>
</comment>
<dbReference type="Proteomes" id="UP000324222">
    <property type="component" value="Unassembled WGS sequence"/>
</dbReference>
<name>A0A5B7FPN9_PORTR</name>
<organism evidence="2 3">
    <name type="scientific">Portunus trituberculatus</name>
    <name type="common">Swimming crab</name>
    <name type="synonym">Neptunus trituberculatus</name>
    <dbReference type="NCBI Taxonomy" id="210409"/>
    <lineage>
        <taxon>Eukaryota</taxon>
        <taxon>Metazoa</taxon>
        <taxon>Ecdysozoa</taxon>
        <taxon>Arthropoda</taxon>
        <taxon>Crustacea</taxon>
        <taxon>Multicrustacea</taxon>
        <taxon>Malacostraca</taxon>
        <taxon>Eumalacostraca</taxon>
        <taxon>Eucarida</taxon>
        <taxon>Decapoda</taxon>
        <taxon>Pleocyemata</taxon>
        <taxon>Brachyura</taxon>
        <taxon>Eubrachyura</taxon>
        <taxon>Portunoidea</taxon>
        <taxon>Portunidae</taxon>
        <taxon>Portuninae</taxon>
        <taxon>Portunus</taxon>
    </lineage>
</organism>
<evidence type="ECO:0000313" key="2">
    <source>
        <dbReference type="EMBL" id="MPC49411.1"/>
    </source>
</evidence>